<proteinExistence type="predicted"/>
<dbReference type="PANTHER" id="PTHR43280:SF2">
    <property type="entry name" value="HTH-TYPE TRANSCRIPTIONAL REGULATOR EXSA"/>
    <property type="match status" value="1"/>
</dbReference>
<dbReference type="InterPro" id="IPR020449">
    <property type="entry name" value="Tscrpt_reg_AraC-type_HTH"/>
</dbReference>
<dbReference type="EMBL" id="QKRB01000041">
    <property type="protein sequence ID" value="PZD96268.1"/>
    <property type="molecule type" value="Genomic_DNA"/>
</dbReference>
<dbReference type="SMART" id="SM00342">
    <property type="entry name" value="HTH_ARAC"/>
    <property type="match status" value="1"/>
</dbReference>
<dbReference type="PANTHER" id="PTHR43280">
    <property type="entry name" value="ARAC-FAMILY TRANSCRIPTIONAL REGULATOR"/>
    <property type="match status" value="1"/>
</dbReference>
<evidence type="ECO:0000313" key="6">
    <source>
        <dbReference type="Proteomes" id="UP000249522"/>
    </source>
</evidence>
<dbReference type="RefSeq" id="WP_111146266.1">
    <property type="nucleotide sequence ID" value="NZ_QKRB01000041.1"/>
</dbReference>
<dbReference type="Gene3D" id="1.10.10.60">
    <property type="entry name" value="Homeodomain-like"/>
    <property type="match status" value="2"/>
</dbReference>
<dbReference type="Pfam" id="PF02311">
    <property type="entry name" value="AraC_binding"/>
    <property type="match status" value="1"/>
</dbReference>
<evidence type="ECO:0000256" key="3">
    <source>
        <dbReference type="ARBA" id="ARBA00023163"/>
    </source>
</evidence>
<reference evidence="5 6" key="1">
    <citation type="submission" date="2018-06" db="EMBL/GenBank/DDBJ databases">
        <title>Paenibacillus imtechensis sp. nov.</title>
        <authorList>
            <person name="Pinnaka A.K."/>
            <person name="Singh H."/>
            <person name="Kaur M."/>
        </authorList>
    </citation>
    <scope>NUCLEOTIDE SEQUENCE [LARGE SCALE GENOMIC DNA]</scope>
    <source>
        <strain evidence="5 6">SMB1</strain>
    </source>
</reference>
<dbReference type="SUPFAM" id="SSF51215">
    <property type="entry name" value="Regulatory protein AraC"/>
    <property type="match status" value="1"/>
</dbReference>
<evidence type="ECO:0000259" key="4">
    <source>
        <dbReference type="PROSITE" id="PS01124"/>
    </source>
</evidence>
<keyword evidence="6" id="KW-1185">Reference proteome</keyword>
<keyword evidence="3" id="KW-0804">Transcription</keyword>
<keyword evidence="1" id="KW-0805">Transcription regulation</keyword>
<dbReference type="AlphaFoldDB" id="A0A2W1L7Y9"/>
<dbReference type="OrthoDB" id="2371670at2"/>
<name>A0A2W1L7Y9_9BACL</name>
<dbReference type="Proteomes" id="UP000249522">
    <property type="component" value="Unassembled WGS sequence"/>
</dbReference>
<dbReference type="InterPro" id="IPR003313">
    <property type="entry name" value="AraC-bd"/>
</dbReference>
<evidence type="ECO:0000256" key="2">
    <source>
        <dbReference type="ARBA" id="ARBA00023125"/>
    </source>
</evidence>
<feature type="domain" description="HTH araC/xylS-type" evidence="4">
    <location>
        <begin position="180"/>
        <end position="280"/>
    </location>
</feature>
<accession>A0A2W1L7Y9</accession>
<dbReference type="GO" id="GO:0043565">
    <property type="term" value="F:sequence-specific DNA binding"/>
    <property type="evidence" value="ECO:0007669"/>
    <property type="project" value="InterPro"/>
</dbReference>
<dbReference type="InterPro" id="IPR037923">
    <property type="entry name" value="HTH-like"/>
</dbReference>
<evidence type="ECO:0000313" key="5">
    <source>
        <dbReference type="EMBL" id="PZD96268.1"/>
    </source>
</evidence>
<dbReference type="SUPFAM" id="SSF46689">
    <property type="entry name" value="Homeodomain-like"/>
    <property type="match status" value="2"/>
</dbReference>
<protein>
    <submittedName>
        <fullName evidence="5">AraC family transcriptional regulator</fullName>
    </submittedName>
</protein>
<dbReference type="InterPro" id="IPR018060">
    <property type="entry name" value="HTH_AraC"/>
</dbReference>
<dbReference type="PRINTS" id="PR00032">
    <property type="entry name" value="HTHARAC"/>
</dbReference>
<gene>
    <name evidence="5" type="ORF">DNH61_08690</name>
</gene>
<dbReference type="PROSITE" id="PS01124">
    <property type="entry name" value="HTH_ARAC_FAMILY_2"/>
    <property type="match status" value="1"/>
</dbReference>
<dbReference type="InterPro" id="IPR009057">
    <property type="entry name" value="Homeodomain-like_sf"/>
</dbReference>
<organism evidence="5 6">
    <name type="scientific">Paenibacillus sambharensis</name>
    <dbReference type="NCBI Taxonomy" id="1803190"/>
    <lineage>
        <taxon>Bacteria</taxon>
        <taxon>Bacillati</taxon>
        <taxon>Bacillota</taxon>
        <taxon>Bacilli</taxon>
        <taxon>Bacillales</taxon>
        <taxon>Paenibacillaceae</taxon>
        <taxon>Paenibacillus</taxon>
    </lineage>
</organism>
<dbReference type="Pfam" id="PF12833">
    <property type="entry name" value="HTH_18"/>
    <property type="match status" value="1"/>
</dbReference>
<dbReference type="GO" id="GO:0003700">
    <property type="term" value="F:DNA-binding transcription factor activity"/>
    <property type="evidence" value="ECO:0007669"/>
    <property type="project" value="InterPro"/>
</dbReference>
<dbReference type="Gene3D" id="2.60.120.280">
    <property type="entry name" value="Regulatory protein AraC"/>
    <property type="match status" value="1"/>
</dbReference>
<evidence type="ECO:0000256" key="1">
    <source>
        <dbReference type="ARBA" id="ARBA00023015"/>
    </source>
</evidence>
<sequence length="281" mass="31412">MPDLDGLKPHRRFVPSPSENHPLPLLVESLGLNPDQEAITRPDGYHVYHWLQTASGEGVIHFEDQTVRLPAGTGLLLFPNVPHSYSAASEIWETVYLTFGGPAADSILGTLHIRQTAFFRWDALSPIHSYIAGMLGRLESSGDVFGHDVSSDCYRFLLMLSRYGSPTSTAGSSGNIARVRIMIEWMEGNYSNPDIGLKDIAEVLPLSVRRLNDLFRELFGLSPYAYFIQVRIGKAKELLVSSPELTVRRIAEQVGFRDASHFVATFHKHVGMPPEQFRKLH</sequence>
<keyword evidence="2" id="KW-0238">DNA-binding</keyword>
<comment type="caution">
    <text evidence="5">The sequence shown here is derived from an EMBL/GenBank/DDBJ whole genome shotgun (WGS) entry which is preliminary data.</text>
</comment>